<dbReference type="AlphaFoldDB" id="A0A2I0IS13"/>
<accession>A0A2I0IS13</accession>
<keyword evidence="2" id="KW-1185">Reference proteome</keyword>
<sequence>MQWSVKFFNELAGHLVACCGLGRPEDELARAPDDAAKLVGSSTRLAGCHIAAKVSSHARDSEISPRSDIVDDGTGRAEVLRWRQWTVVAVVTSAGVRIE</sequence>
<dbReference type="Proteomes" id="UP000233551">
    <property type="component" value="Unassembled WGS sequence"/>
</dbReference>
<reference evidence="1 2" key="1">
    <citation type="submission" date="2017-11" db="EMBL/GenBank/DDBJ databases">
        <title>De-novo sequencing of pomegranate (Punica granatum L.) genome.</title>
        <authorList>
            <person name="Akparov Z."/>
            <person name="Amiraslanov A."/>
            <person name="Hajiyeva S."/>
            <person name="Abbasov M."/>
            <person name="Kaur K."/>
            <person name="Hamwieh A."/>
            <person name="Solovyev V."/>
            <person name="Salamov A."/>
            <person name="Braich B."/>
            <person name="Kosarev P."/>
            <person name="Mahmoud A."/>
            <person name="Hajiyev E."/>
            <person name="Babayeva S."/>
            <person name="Izzatullayeva V."/>
            <person name="Mammadov A."/>
            <person name="Mammadov A."/>
            <person name="Sharifova S."/>
            <person name="Ojaghi J."/>
            <person name="Eynullazada K."/>
            <person name="Bayramov B."/>
            <person name="Abdulazimova A."/>
            <person name="Shahmuradov I."/>
        </authorList>
    </citation>
    <scope>NUCLEOTIDE SEQUENCE [LARGE SCALE GENOMIC DNA]</scope>
    <source>
        <strain evidence="2">cv. AG2017</strain>
        <tissue evidence="1">Leaf</tissue>
    </source>
</reference>
<gene>
    <name evidence="1" type="ORF">CRG98_032819</name>
</gene>
<protein>
    <submittedName>
        <fullName evidence="1">Uncharacterized protein</fullName>
    </submittedName>
</protein>
<comment type="caution">
    <text evidence="1">The sequence shown here is derived from an EMBL/GenBank/DDBJ whole genome shotgun (WGS) entry which is preliminary data.</text>
</comment>
<evidence type="ECO:0000313" key="1">
    <source>
        <dbReference type="EMBL" id="PKI46782.1"/>
    </source>
</evidence>
<dbReference type="EMBL" id="PGOL01002578">
    <property type="protein sequence ID" value="PKI46782.1"/>
    <property type="molecule type" value="Genomic_DNA"/>
</dbReference>
<name>A0A2I0IS13_PUNGR</name>
<evidence type="ECO:0000313" key="2">
    <source>
        <dbReference type="Proteomes" id="UP000233551"/>
    </source>
</evidence>
<proteinExistence type="predicted"/>
<organism evidence="1 2">
    <name type="scientific">Punica granatum</name>
    <name type="common">Pomegranate</name>
    <dbReference type="NCBI Taxonomy" id="22663"/>
    <lineage>
        <taxon>Eukaryota</taxon>
        <taxon>Viridiplantae</taxon>
        <taxon>Streptophyta</taxon>
        <taxon>Embryophyta</taxon>
        <taxon>Tracheophyta</taxon>
        <taxon>Spermatophyta</taxon>
        <taxon>Magnoliopsida</taxon>
        <taxon>eudicotyledons</taxon>
        <taxon>Gunneridae</taxon>
        <taxon>Pentapetalae</taxon>
        <taxon>rosids</taxon>
        <taxon>malvids</taxon>
        <taxon>Myrtales</taxon>
        <taxon>Lythraceae</taxon>
        <taxon>Punica</taxon>
    </lineage>
</organism>